<evidence type="ECO:0000256" key="2">
    <source>
        <dbReference type="SAM" id="Phobius"/>
    </source>
</evidence>
<protein>
    <submittedName>
        <fullName evidence="3">Uncharacterized protein</fullName>
    </submittedName>
</protein>
<keyword evidence="2" id="KW-0812">Transmembrane</keyword>
<evidence type="ECO:0000256" key="1">
    <source>
        <dbReference type="SAM" id="MobiDB-lite"/>
    </source>
</evidence>
<keyword evidence="2" id="KW-1133">Transmembrane helix</keyword>
<feature type="region of interest" description="Disordered" evidence="1">
    <location>
        <begin position="53"/>
        <end position="103"/>
    </location>
</feature>
<dbReference type="EMBL" id="JAQQKV010000001">
    <property type="protein sequence ID" value="MDC7675482.1"/>
    <property type="molecule type" value="Genomic_DNA"/>
</dbReference>
<feature type="compositionally biased region" description="Low complexity" evidence="1">
    <location>
        <begin position="53"/>
        <end position="70"/>
    </location>
</feature>
<organism evidence="3 4">
    <name type="scientific">Asticcacaulis machinosus</name>
    <dbReference type="NCBI Taxonomy" id="2984211"/>
    <lineage>
        <taxon>Bacteria</taxon>
        <taxon>Pseudomonadati</taxon>
        <taxon>Pseudomonadota</taxon>
        <taxon>Alphaproteobacteria</taxon>
        <taxon>Caulobacterales</taxon>
        <taxon>Caulobacteraceae</taxon>
        <taxon>Asticcacaulis</taxon>
    </lineage>
</organism>
<dbReference type="RefSeq" id="WP_272743791.1">
    <property type="nucleotide sequence ID" value="NZ_JAQQKV010000001.1"/>
</dbReference>
<reference evidence="3 4" key="1">
    <citation type="submission" date="2023-01" db="EMBL/GenBank/DDBJ databases">
        <title>Novel species of the genus Asticcacaulis isolated from rivers.</title>
        <authorList>
            <person name="Lu H."/>
        </authorList>
    </citation>
    <scope>NUCLEOTIDE SEQUENCE [LARGE SCALE GENOMIC DNA]</scope>
    <source>
        <strain evidence="3 4">LKC15W</strain>
    </source>
</reference>
<evidence type="ECO:0000313" key="4">
    <source>
        <dbReference type="Proteomes" id="UP001218579"/>
    </source>
</evidence>
<sequence length="231" mass="24814">MTARTSRRLNPYIPAIGVAVAVHVLFALALWTKGVALVVPPMRTIEAVMIDLPPQETSPETPTAETTDTSPPLPEPRVRSETNAPVAAAKPTSPSEAPSPKPVVAPAIIPAPIVAQPSVTGPASGTAQGVVTPKAYGGGGARGALTRALLKRDLCQQQRLAGKPMDKDCPLEDLAKDEKALPLKPRETRATKLCIAEREKDWQRYRDGTGQYPGLRDMFKGRKDCLKDWKD</sequence>
<keyword evidence="2" id="KW-0472">Membrane</keyword>
<comment type="caution">
    <text evidence="3">The sequence shown here is derived from an EMBL/GenBank/DDBJ whole genome shotgun (WGS) entry which is preliminary data.</text>
</comment>
<dbReference type="Proteomes" id="UP001218579">
    <property type="component" value="Unassembled WGS sequence"/>
</dbReference>
<keyword evidence="4" id="KW-1185">Reference proteome</keyword>
<evidence type="ECO:0000313" key="3">
    <source>
        <dbReference type="EMBL" id="MDC7675482.1"/>
    </source>
</evidence>
<proteinExistence type="predicted"/>
<gene>
    <name evidence="3" type="ORF">PQU98_05040</name>
</gene>
<name>A0ABT5HGV3_9CAUL</name>
<accession>A0ABT5HGV3</accession>
<feature type="transmembrane region" description="Helical" evidence="2">
    <location>
        <begin position="12"/>
        <end position="31"/>
    </location>
</feature>